<evidence type="ECO:0000313" key="1">
    <source>
        <dbReference type="EMBL" id="GAI91762.1"/>
    </source>
</evidence>
<gene>
    <name evidence="1" type="ORF">S12H4_40276</name>
</gene>
<dbReference type="EMBL" id="BARW01024428">
    <property type="protein sequence ID" value="GAI91762.1"/>
    <property type="molecule type" value="Genomic_DNA"/>
</dbReference>
<comment type="caution">
    <text evidence="1">The sequence shown here is derived from an EMBL/GenBank/DDBJ whole genome shotgun (WGS) entry which is preliminary data.</text>
</comment>
<protein>
    <submittedName>
        <fullName evidence="1">Uncharacterized protein</fullName>
    </submittedName>
</protein>
<accession>X1SFG1</accession>
<feature type="non-terminal residue" evidence="1">
    <location>
        <position position="1"/>
    </location>
</feature>
<reference evidence="1" key="1">
    <citation type="journal article" date="2014" name="Front. Microbiol.">
        <title>High frequency of phylogenetically diverse reductive dehalogenase-homologous genes in deep subseafloor sedimentary metagenomes.</title>
        <authorList>
            <person name="Kawai M."/>
            <person name="Futagami T."/>
            <person name="Toyoda A."/>
            <person name="Takaki Y."/>
            <person name="Nishi S."/>
            <person name="Hori S."/>
            <person name="Arai W."/>
            <person name="Tsubouchi T."/>
            <person name="Morono Y."/>
            <person name="Uchiyama I."/>
            <person name="Ito T."/>
            <person name="Fujiyama A."/>
            <person name="Inagaki F."/>
            <person name="Takami H."/>
        </authorList>
    </citation>
    <scope>NUCLEOTIDE SEQUENCE</scope>
    <source>
        <strain evidence="1">Expedition CK06-06</strain>
    </source>
</reference>
<proteinExistence type="predicted"/>
<organism evidence="1">
    <name type="scientific">marine sediment metagenome</name>
    <dbReference type="NCBI Taxonomy" id="412755"/>
    <lineage>
        <taxon>unclassified sequences</taxon>
        <taxon>metagenomes</taxon>
        <taxon>ecological metagenomes</taxon>
    </lineage>
</organism>
<dbReference type="AlphaFoldDB" id="X1SFG1"/>
<sequence>FEDAPGAFIWHNFIPSLMIVCVGLKDPPHYMQNVKI</sequence>
<name>X1SFG1_9ZZZZ</name>